<sequence>MGLFKTSGGAKVSVTPEVVRPRQTVTATVTTDKAIDKVSAATLEWGYTNFYRYRWAGRADSTAVQMNDSWWMLGEVGTDAGSEKDSEDWVGVTKVELPIATGEFTGGSSSFTVPSWAPGSSDALARWSARLTVSRGGRDVDARGDFTVVIGRDDLQVTDEPQVHIGGDGDTEIDIVLPSLIFRAGETINGHITLTPRKDMSDCELGIYWAWQRSSHPLEKTPAVGGGSKSGQTVKIGKGIPLRLGTPVTVPFAVALPADAPPTGAAVHSTLVWFLEASLMYSKWTQGIEKSVRHIVVVNAP</sequence>
<name>A0A318HA21_9MYCO</name>
<protein>
    <submittedName>
        <fullName evidence="1">Uncharacterized protein</fullName>
    </submittedName>
</protein>
<keyword evidence="2" id="KW-1185">Reference proteome</keyword>
<proteinExistence type="predicted"/>
<accession>A0A318HA21</accession>
<evidence type="ECO:0000313" key="2">
    <source>
        <dbReference type="Proteomes" id="UP000247781"/>
    </source>
</evidence>
<dbReference type="OrthoDB" id="4703397at2"/>
<reference evidence="1 2" key="2">
    <citation type="submission" date="2018-06" db="EMBL/GenBank/DDBJ databases">
        <title>Sequencing of bacterial isolates from soil warming experiment in Harvard Forest, Massachusetts, USA.</title>
        <authorList>
            <person name="Deangelis K.PhD."/>
        </authorList>
    </citation>
    <scope>NUCLEOTIDE SEQUENCE [LARGE SCALE GENOMIC DNA]</scope>
    <source>
        <strain evidence="1 2">GAS496</strain>
    </source>
</reference>
<reference evidence="2" key="1">
    <citation type="submission" date="2018-05" db="EMBL/GenBank/DDBJ databases">
        <authorList>
            <person name="Deangelis K."/>
            <person name="Huntemann M."/>
            <person name="Clum A."/>
            <person name="Pillay M."/>
            <person name="Palaniappan K."/>
            <person name="Varghese N."/>
            <person name="Mikhailova N."/>
            <person name="Stamatis D."/>
            <person name="Reddy T."/>
            <person name="Daum C."/>
            <person name="Shapiro N."/>
            <person name="Ivanova N."/>
            <person name="Kyrpides N."/>
            <person name="Woyke T."/>
        </authorList>
    </citation>
    <scope>NUCLEOTIDE SEQUENCE [LARGE SCALE GENOMIC DNA]</scope>
    <source>
        <strain evidence="2">GAS496</strain>
    </source>
</reference>
<gene>
    <name evidence="1" type="ORF">C8E89_12237</name>
</gene>
<evidence type="ECO:0000313" key="1">
    <source>
        <dbReference type="EMBL" id="PXX03377.1"/>
    </source>
</evidence>
<dbReference type="AlphaFoldDB" id="A0A318HA21"/>
<dbReference type="Proteomes" id="UP000247781">
    <property type="component" value="Unassembled WGS sequence"/>
</dbReference>
<comment type="caution">
    <text evidence="1">The sequence shown here is derived from an EMBL/GenBank/DDBJ whole genome shotgun (WGS) entry which is preliminary data.</text>
</comment>
<organism evidence="1 2">
    <name type="scientific">Mycolicibacterium moriokaense</name>
    <dbReference type="NCBI Taxonomy" id="39691"/>
    <lineage>
        <taxon>Bacteria</taxon>
        <taxon>Bacillati</taxon>
        <taxon>Actinomycetota</taxon>
        <taxon>Actinomycetes</taxon>
        <taxon>Mycobacteriales</taxon>
        <taxon>Mycobacteriaceae</taxon>
        <taxon>Mycolicibacterium</taxon>
    </lineage>
</organism>
<dbReference type="EMBL" id="QJJU01000022">
    <property type="protein sequence ID" value="PXX03377.1"/>
    <property type="molecule type" value="Genomic_DNA"/>
</dbReference>